<dbReference type="Pfam" id="PF13489">
    <property type="entry name" value="Methyltransf_23"/>
    <property type="match status" value="1"/>
</dbReference>
<dbReference type="EMBL" id="PFEU01000008">
    <property type="protein sequence ID" value="PJE76898.1"/>
    <property type="molecule type" value="Genomic_DNA"/>
</dbReference>
<evidence type="ECO:0000313" key="2">
    <source>
        <dbReference type="Proteomes" id="UP000231436"/>
    </source>
</evidence>
<evidence type="ECO:0000313" key="1">
    <source>
        <dbReference type="EMBL" id="PJE76898.1"/>
    </source>
</evidence>
<proteinExistence type="predicted"/>
<dbReference type="InterPro" id="IPR029063">
    <property type="entry name" value="SAM-dependent_MTases_sf"/>
</dbReference>
<sequence length="214" mass="25153">MDHMQPSQYFSMKYLSLQRWNSYWYQLFETTQCPNVKTILEVGIGNTICTSVLRNMGYTVKTLDADPTTQADYVADIRTIQQTVHETFDLTLCCQTLEHIPYEDVPGVLRSFHKITNTWLIVTLPYTSLGTFAPRLFLKLLPFMKPFKWVRVFPFFPKEHPSKLPGGHYWEIGKKGYALKTILQLFDTCGWDIVKHYSLFENPYHYMLVCKKRT</sequence>
<name>A0A2M8LHI8_9BACT</name>
<reference evidence="2" key="1">
    <citation type="submission" date="2017-09" db="EMBL/GenBank/DDBJ databases">
        <title>Depth-based differentiation of microbial function through sediment-hosted aquifers and enrichment of novel symbionts in the deep terrestrial subsurface.</title>
        <authorList>
            <person name="Probst A.J."/>
            <person name="Ladd B."/>
            <person name="Jarett J.K."/>
            <person name="Geller-Mcgrath D.E."/>
            <person name="Sieber C.M.K."/>
            <person name="Emerson J.B."/>
            <person name="Anantharaman K."/>
            <person name="Thomas B.C."/>
            <person name="Malmstrom R."/>
            <person name="Stieglmeier M."/>
            <person name="Klingl A."/>
            <person name="Woyke T."/>
            <person name="Ryan C.M."/>
            <person name="Banfield J.F."/>
        </authorList>
    </citation>
    <scope>NUCLEOTIDE SEQUENCE [LARGE SCALE GENOMIC DNA]</scope>
</reference>
<comment type="caution">
    <text evidence="1">The sequence shown here is derived from an EMBL/GenBank/DDBJ whole genome shotgun (WGS) entry which is preliminary data.</text>
</comment>
<protein>
    <recommendedName>
        <fullName evidence="3">Methyltransferase type 11</fullName>
    </recommendedName>
</protein>
<accession>A0A2M8LHI8</accession>
<dbReference type="SUPFAM" id="SSF53335">
    <property type="entry name" value="S-adenosyl-L-methionine-dependent methyltransferases"/>
    <property type="match status" value="1"/>
</dbReference>
<dbReference type="AlphaFoldDB" id="A0A2M8LHI8"/>
<gene>
    <name evidence="1" type="ORF">COV05_01735</name>
</gene>
<dbReference type="Gene3D" id="3.40.50.150">
    <property type="entry name" value="Vaccinia Virus protein VP39"/>
    <property type="match status" value="1"/>
</dbReference>
<dbReference type="Proteomes" id="UP000231436">
    <property type="component" value="Unassembled WGS sequence"/>
</dbReference>
<organism evidence="1 2">
    <name type="scientific">Candidatus Uhrbacteria bacterium CG10_big_fil_rev_8_21_14_0_10_48_16</name>
    <dbReference type="NCBI Taxonomy" id="1975038"/>
    <lineage>
        <taxon>Bacteria</taxon>
        <taxon>Candidatus Uhriibacteriota</taxon>
    </lineage>
</organism>
<evidence type="ECO:0008006" key="3">
    <source>
        <dbReference type="Google" id="ProtNLM"/>
    </source>
</evidence>